<sequence>MKTILTNDKIKNLCLAGLSGVITALLFPVFNLEFLAWIALIPLLYAVHKSKGFKESFLYGFIAGIISYVIILYWIVYTVSKFGDLPYYIAVFALILLASYLALYVALFAGFSKIILNRYKKLSFILIPSNWVFFEFLKSKLLTGFPWENLGYSQYLNIPFIQISNIIGVFGLSFIIVLINYSIFSFIFQKNRFSKKQALFELFFVISVFILVILYGYYNIYSINKLVKHKKPLRVALIQGNIGMFQKWKITKKRTTHIYLKLTKQSLKYKPKLVIWPETALPYIISVYPFYWNKVMRFTEKHKIDMVFGAIGFKFFNFKYHYYNRDYMFTDKGRYYYYDKHHLVPFGEYIPLKKQLPFLAHILKGAGIGNFTAGKKFRILKNGKLKIGSMICYEAYFDGLVRHFPKKGANLFVSITDDAWYGKTSAPYQDMSMTVFPAVENERFIARAGNTGISGIISPVGKILDETAIFKRTYMIGYVKLINRKTFFALYGNIFAYISDFVFIISMLYIFILKLFPALNIYREK</sequence>
<dbReference type="NCBIfam" id="TIGR00546">
    <property type="entry name" value="lnt"/>
    <property type="match status" value="1"/>
</dbReference>
<organism evidence="10 11">
    <name type="scientific">Candidatus Acidulodesulfobacterium acidiphilum</name>
    <dbReference type="NCBI Taxonomy" id="2597224"/>
    <lineage>
        <taxon>Bacteria</taxon>
        <taxon>Deltaproteobacteria</taxon>
        <taxon>Candidatus Acidulodesulfobacterales</taxon>
        <taxon>Candidatus Acidulodesulfobacterium</taxon>
    </lineage>
</organism>
<name>A0A520XEF4_9DELT</name>
<dbReference type="Proteomes" id="UP000322454">
    <property type="component" value="Unassembled WGS sequence"/>
</dbReference>
<evidence type="ECO:0000256" key="8">
    <source>
        <dbReference type="HAMAP-Rule" id="MF_01148"/>
    </source>
</evidence>
<feature type="transmembrane region" description="Helical" evidence="8">
    <location>
        <begin position="20"/>
        <end position="45"/>
    </location>
</feature>
<keyword evidence="6 8" id="KW-0472">Membrane</keyword>
<dbReference type="InterPro" id="IPR045378">
    <property type="entry name" value="LNT_N"/>
</dbReference>
<dbReference type="PANTHER" id="PTHR38686">
    <property type="entry name" value="APOLIPOPROTEIN N-ACYLTRANSFERASE"/>
    <property type="match status" value="1"/>
</dbReference>
<dbReference type="GO" id="GO:0042158">
    <property type="term" value="P:lipoprotein biosynthetic process"/>
    <property type="evidence" value="ECO:0007669"/>
    <property type="project" value="UniProtKB-UniRule"/>
</dbReference>
<keyword evidence="4 8" id="KW-0812">Transmembrane</keyword>
<keyword evidence="7 8" id="KW-0012">Acyltransferase</keyword>
<feature type="transmembrane region" description="Helical" evidence="8">
    <location>
        <begin position="87"/>
        <end position="110"/>
    </location>
</feature>
<comment type="similarity">
    <text evidence="8">Belongs to the CN hydrolase family. Apolipoprotein N-acyltransferase subfamily.</text>
</comment>
<dbReference type="InterPro" id="IPR004563">
    <property type="entry name" value="Apolipo_AcylTrfase"/>
</dbReference>
<feature type="transmembrane region" description="Helical" evidence="8">
    <location>
        <begin position="199"/>
        <end position="218"/>
    </location>
</feature>
<gene>
    <name evidence="8 10" type="primary">lnt</name>
    <name evidence="10" type="ORF">EVJ48_04350</name>
</gene>
<dbReference type="HAMAP" id="MF_01148">
    <property type="entry name" value="Lnt"/>
    <property type="match status" value="1"/>
</dbReference>
<dbReference type="Gene3D" id="3.60.110.10">
    <property type="entry name" value="Carbon-nitrogen hydrolase"/>
    <property type="match status" value="1"/>
</dbReference>
<dbReference type="Pfam" id="PF20154">
    <property type="entry name" value="LNT_N"/>
    <property type="match status" value="1"/>
</dbReference>
<keyword evidence="3 8" id="KW-0808">Transferase</keyword>
<dbReference type="UniPathway" id="UPA00666"/>
<evidence type="ECO:0000313" key="11">
    <source>
        <dbReference type="Proteomes" id="UP000322454"/>
    </source>
</evidence>
<dbReference type="CDD" id="cd07571">
    <property type="entry name" value="ALP_N-acyl_transferase"/>
    <property type="match status" value="1"/>
</dbReference>
<dbReference type="Pfam" id="PF00795">
    <property type="entry name" value="CN_hydrolase"/>
    <property type="match status" value="1"/>
</dbReference>
<dbReference type="GO" id="GO:0016410">
    <property type="term" value="F:N-acyltransferase activity"/>
    <property type="evidence" value="ECO:0007669"/>
    <property type="project" value="UniProtKB-UniRule"/>
</dbReference>
<feature type="transmembrane region" description="Helical" evidence="8">
    <location>
        <begin position="161"/>
        <end position="187"/>
    </location>
</feature>
<reference evidence="10 11" key="1">
    <citation type="submission" date="2019-01" db="EMBL/GenBank/DDBJ databases">
        <title>Insights into ecological role of a new deltaproteobacterial order Candidatus Sinidesulfobacterales (Sva0485) by metagenomics and metatranscriptomics.</title>
        <authorList>
            <person name="Tan S."/>
            <person name="Liu J."/>
            <person name="Fang Y."/>
            <person name="Hedlund B."/>
            <person name="Lian Z.-H."/>
            <person name="Huang L.-Y."/>
            <person name="Li J.-T."/>
            <person name="Huang L.-N."/>
            <person name="Li W.-J."/>
            <person name="Jiang H.-C."/>
            <person name="Dong H.-L."/>
            <person name="Shu W.-S."/>
        </authorList>
    </citation>
    <scope>NUCLEOTIDE SEQUENCE [LARGE SCALE GENOMIC DNA]</scope>
    <source>
        <strain evidence="10">AP4</strain>
    </source>
</reference>
<keyword evidence="5 8" id="KW-1133">Transmembrane helix</keyword>
<evidence type="ECO:0000256" key="4">
    <source>
        <dbReference type="ARBA" id="ARBA00022692"/>
    </source>
</evidence>
<accession>A0A520XEF4</accession>
<feature type="transmembrane region" description="Helical" evidence="8">
    <location>
        <begin position="494"/>
        <end position="516"/>
    </location>
</feature>
<evidence type="ECO:0000259" key="9">
    <source>
        <dbReference type="PROSITE" id="PS50263"/>
    </source>
</evidence>
<evidence type="ECO:0000256" key="1">
    <source>
        <dbReference type="ARBA" id="ARBA00004651"/>
    </source>
</evidence>
<dbReference type="InterPro" id="IPR003010">
    <property type="entry name" value="C-N_Hydrolase"/>
</dbReference>
<dbReference type="PANTHER" id="PTHR38686:SF1">
    <property type="entry name" value="APOLIPOPROTEIN N-ACYLTRANSFERASE"/>
    <property type="match status" value="1"/>
</dbReference>
<keyword evidence="2 8" id="KW-1003">Cell membrane</keyword>
<comment type="catalytic activity">
    <reaction evidence="8">
        <text>N-terminal S-1,2-diacyl-sn-glyceryl-L-cysteinyl-[lipoprotein] + a glycerophospholipid = N-acyl-S-1,2-diacyl-sn-glyceryl-L-cysteinyl-[lipoprotein] + a 2-acyl-sn-glycero-3-phospholipid + H(+)</text>
        <dbReference type="Rhea" id="RHEA:48228"/>
        <dbReference type="Rhea" id="RHEA-COMP:14681"/>
        <dbReference type="Rhea" id="RHEA-COMP:14684"/>
        <dbReference type="ChEBI" id="CHEBI:15378"/>
        <dbReference type="ChEBI" id="CHEBI:136912"/>
        <dbReference type="ChEBI" id="CHEBI:140656"/>
        <dbReference type="ChEBI" id="CHEBI:140657"/>
        <dbReference type="ChEBI" id="CHEBI:140660"/>
        <dbReference type="EC" id="2.3.1.269"/>
    </reaction>
</comment>
<dbReference type="EC" id="2.3.1.269" evidence="8"/>
<evidence type="ECO:0000256" key="5">
    <source>
        <dbReference type="ARBA" id="ARBA00022989"/>
    </source>
</evidence>
<evidence type="ECO:0000256" key="6">
    <source>
        <dbReference type="ARBA" id="ARBA00023136"/>
    </source>
</evidence>
<feature type="domain" description="CN hydrolase" evidence="9">
    <location>
        <begin position="238"/>
        <end position="481"/>
    </location>
</feature>
<proteinExistence type="inferred from homology"/>
<dbReference type="AlphaFoldDB" id="A0A520XEF4"/>
<evidence type="ECO:0000256" key="3">
    <source>
        <dbReference type="ARBA" id="ARBA00022679"/>
    </source>
</evidence>
<protein>
    <recommendedName>
        <fullName evidence="8">Apolipoprotein N-acyltransferase</fullName>
        <shortName evidence="8">ALP N-acyltransferase</shortName>
        <ecNumber evidence="8">2.3.1.269</ecNumber>
    </recommendedName>
</protein>
<feature type="transmembrane region" description="Helical" evidence="8">
    <location>
        <begin position="57"/>
        <end position="75"/>
    </location>
</feature>
<dbReference type="PROSITE" id="PS50263">
    <property type="entry name" value="CN_HYDROLASE"/>
    <property type="match status" value="1"/>
</dbReference>
<dbReference type="InterPro" id="IPR036526">
    <property type="entry name" value="C-N_Hydrolase_sf"/>
</dbReference>
<evidence type="ECO:0000313" key="10">
    <source>
        <dbReference type="EMBL" id="RZV39579.1"/>
    </source>
</evidence>
<comment type="subcellular location">
    <subcellularLocation>
        <location evidence="1 8">Cell membrane</location>
        <topology evidence="1 8">Multi-pass membrane protein</topology>
    </subcellularLocation>
</comment>
<dbReference type="EMBL" id="SHMQ01000009">
    <property type="protein sequence ID" value="RZV39579.1"/>
    <property type="molecule type" value="Genomic_DNA"/>
</dbReference>
<comment type="pathway">
    <text evidence="8">Protein modification; lipoprotein biosynthesis (N-acyl transfer).</text>
</comment>
<evidence type="ECO:0000256" key="2">
    <source>
        <dbReference type="ARBA" id="ARBA00022475"/>
    </source>
</evidence>
<dbReference type="GO" id="GO:0005886">
    <property type="term" value="C:plasma membrane"/>
    <property type="evidence" value="ECO:0007669"/>
    <property type="project" value="UniProtKB-SubCell"/>
</dbReference>
<evidence type="ECO:0000256" key="7">
    <source>
        <dbReference type="ARBA" id="ARBA00023315"/>
    </source>
</evidence>
<comment type="function">
    <text evidence="8">Catalyzes the phospholipid dependent N-acylation of the N-terminal cysteine of apolipoprotein, the last step in lipoprotein maturation.</text>
</comment>
<comment type="caution">
    <text evidence="10">The sequence shown here is derived from an EMBL/GenBank/DDBJ whole genome shotgun (WGS) entry which is preliminary data.</text>
</comment>
<dbReference type="SUPFAM" id="SSF56317">
    <property type="entry name" value="Carbon-nitrogen hydrolase"/>
    <property type="match status" value="1"/>
</dbReference>